<name>A0ABY4C7X4_9BACT</name>
<sequence length="352" mass="38015">MGFDDNKLETAIIGFSIVLVAGLGFLLKTPVQSALGYQNVSYEMPRPKASFLASLFDLGDREIERKYVNPFDKKKADAKKAAVDPKAAKTNVAKAPAPAPKQADKKADERQKNVDVQVVGSDPSVDLGDFDKMADNSQVPGNYSDVGAANKKNNIPAEEAKTGLTADQWRALLQAQPTKENVTKLVAAFSNKEIDDQTFYMISSELLRNNQAEVQKLGLAAVQSFYSVKSFALVSQSYNQLTPELQSQAHNYLLTYAVSSRMGILMAALQSRDVVVVTSATQIVMEGHQKAKEGVLTSADPRNQRGDVTTNSISGYAKFLPVFQQLAQYPDSSISGLANSALSQIQGAVAAL</sequence>
<keyword evidence="2" id="KW-1133">Transmembrane helix</keyword>
<evidence type="ECO:0000256" key="1">
    <source>
        <dbReference type="SAM" id="MobiDB-lite"/>
    </source>
</evidence>
<keyword evidence="2" id="KW-0472">Membrane</keyword>
<reference evidence="3" key="1">
    <citation type="submission" date="2022-03" db="EMBL/GenBank/DDBJ databases">
        <title>Genome Identification and Characterization of new species Bdellovibrio reynosense LBG001 sp. nov. from a Mexico soil sample.</title>
        <authorList>
            <person name="Camilli A."/>
            <person name="Ajao Y."/>
            <person name="Guo X."/>
        </authorList>
    </citation>
    <scope>NUCLEOTIDE SEQUENCE</scope>
    <source>
        <strain evidence="3">LBG001</strain>
    </source>
</reference>
<accession>A0ABY4C7X4</accession>
<feature type="compositionally biased region" description="Basic and acidic residues" evidence="1">
    <location>
        <begin position="102"/>
        <end position="112"/>
    </location>
</feature>
<protein>
    <submittedName>
        <fullName evidence="3">Uncharacterized protein</fullName>
    </submittedName>
</protein>
<dbReference type="Proteomes" id="UP000830116">
    <property type="component" value="Chromosome"/>
</dbReference>
<dbReference type="EMBL" id="CP093442">
    <property type="protein sequence ID" value="UOF00978.1"/>
    <property type="molecule type" value="Genomic_DNA"/>
</dbReference>
<evidence type="ECO:0000313" key="3">
    <source>
        <dbReference type="EMBL" id="UOF00978.1"/>
    </source>
</evidence>
<dbReference type="RefSeq" id="WP_243537193.1">
    <property type="nucleotide sequence ID" value="NZ_CP093442.1"/>
</dbReference>
<organism evidence="3 4">
    <name type="scientific">Bdellovibrio reynosensis</name>
    <dbReference type="NCBI Taxonomy" id="2835041"/>
    <lineage>
        <taxon>Bacteria</taxon>
        <taxon>Pseudomonadati</taxon>
        <taxon>Bdellovibrionota</taxon>
        <taxon>Bdellovibrionia</taxon>
        <taxon>Bdellovibrionales</taxon>
        <taxon>Pseudobdellovibrionaceae</taxon>
        <taxon>Bdellovibrio</taxon>
    </lineage>
</organism>
<evidence type="ECO:0000256" key="2">
    <source>
        <dbReference type="SAM" id="Phobius"/>
    </source>
</evidence>
<evidence type="ECO:0000313" key="4">
    <source>
        <dbReference type="Proteomes" id="UP000830116"/>
    </source>
</evidence>
<feature type="transmembrane region" description="Helical" evidence="2">
    <location>
        <begin position="12"/>
        <end position="31"/>
    </location>
</feature>
<proteinExistence type="predicted"/>
<keyword evidence="2" id="KW-0812">Transmembrane</keyword>
<keyword evidence="4" id="KW-1185">Reference proteome</keyword>
<gene>
    <name evidence="3" type="ORF">MNR06_14850</name>
</gene>
<feature type="region of interest" description="Disordered" evidence="1">
    <location>
        <begin position="79"/>
        <end position="112"/>
    </location>
</feature>